<gene>
    <name evidence="2" type="ORF">BDV39DRAFT_160908</name>
</gene>
<evidence type="ECO:0000313" key="2">
    <source>
        <dbReference type="EMBL" id="KAE8322110.1"/>
    </source>
</evidence>
<organism evidence="2 3">
    <name type="scientific">Aspergillus sergii</name>
    <dbReference type="NCBI Taxonomy" id="1034303"/>
    <lineage>
        <taxon>Eukaryota</taxon>
        <taxon>Fungi</taxon>
        <taxon>Dikarya</taxon>
        <taxon>Ascomycota</taxon>
        <taxon>Pezizomycotina</taxon>
        <taxon>Eurotiomycetes</taxon>
        <taxon>Eurotiomycetidae</taxon>
        <taxon>Eurotiales</taxon>
        <taxon>Aspergillaceae</taxon>
        <taxon>Aspergillus</taxon>
        <taxon>Aspergillus subgen. Circumdati</taxon>
    </lineage>
</organism>
<dbReference type="Proteomes" id="UP000325945">
    <property type="component" value="Unassembled WGS sequence"/>
</dbReference>
<evidence type="ECO:0000313" key="3">
    <source>
        <dbReference type="Proteomes" id="UP000325945"/>
    </source>
</evidence>
<keyword evidence="3" id="KW-1185">Reference proteome</keyword>
<evidence type="ECO:0008006" key="4">
    <source>
        <dbReference type="Google" id="ProtNLM"/>
    </source>
</evidence>
<feature type="signal peptide" evidence="1">
    <location>
        <begin position="1"/>
        <end position="24"/>
    </location>
</feature>
<dbReference type="EMBL" id="ML741853">
    <property type="protein sequence ID" value="KAE8322110.1"/>
    <property type="molecule type" value="Genomic_DNA"/>
</dbReference>
<reference evidence="3" key="1">
    <citation type="submission" date="2019-04" db="EMBL/GenBank/DDBJ databases">
        <title>Friends and foes A comparative genomics studyof 23 Aspergillus species from section Flavi.</title>
        <authorList>
            <consortium name="DOE Joint Genome Institute"/>
            <person name="Kjaerbolling I."/>
            <person name="Vesth T."/>
            <person name="Frisvad J.C."/>
            <person name="Nybo J.L."/>
            <person name="Theobald S."/>
            <person name="Kildgaard S."/>
            <person name="Isbrandt T."/>
            <person name="Kuo A."/>
            <person name="Sato A."/>
            <person name="Lyhne E.K."/>
            <person name="Kogle M.E."/>
            <person name="Wiebenga A."/>
            <person name="Kun R.S."/>
            <person name="Lubbers R.J."/>
            <person name="Makela M.R."/>
            <person name="Barry K."/>
            <person name="Chovatia M."/>
            <person name="Clum A."/>
            <person name="Daum C."/>
            <person name="Haridas S."/>
            <person name="He G."/>
            <person name="LaButti K."/>
            <person name="Lipzen A."/>
            <person name="Mondo S."/>
            <person name="Riley R."/>
            <person name="Salamov A."/>
            <person name="Simmons B.A."/>
            <person name="Magnuson J.K."/>
            <person name="Henrissat B."/>
            <person name="Mortensen U.H."/>
            <person name="Larsen T.O."/>
            <person name="Devries R.P."/>
            <person name="Grigoriev I.V."/>
            <person name="Machida M."/>
            <person name="Baker S.E."/>
            <person name="Andersen M.R."/>
        </authorList>
    </citation>
    <scope>NUCLEOTIDE SEQUENCE [LARGE SCALE GENOMIC DNA]</scope>
    <source>
        <strain evidence="3">CBS 130017</strain>
    </source>
</reference>
<accession>A0A5N6WRI7</accession>
<evidence type="ECO:0000256" key="1">
    <source>
        <dbReference type="SAM" id="SignalP"/>
    </source>
</evidence>
<feature type="chain" id="PRO_5024959016" description="Secreted protein" evidence="1">
    <location>
        <begin position="25"/>
        <end position="90"/>
    </location>
</feature>
<dbReference type="AlphaFoldDB" id="A0A5N6WRI7"/>
<proteinExistence type="predicted"/>
<sequence>MIYSGLLSGCARSILLILVASVGSDDLNINNQLKPWEHALLCRSQDMEEFEVQFFEASDSSVTNQTTENDCLLTVPRIESGRSEEMELGL</sequence>
<protein>
    <recommendedName>
        <fullName evidence="4">Secreted protein</fullName>
    </recommendedName>
</protein>
<name>A0A5N6WRI7_9EURO</name>
<keyword evidence="1" id="KW-0732">Signal</keyword>